<feature type="signal peptide" evidence="12">
    <location>
        <begin position="1"/>
        <end position="19"/>
    </location>
</feature>
<dbReference type="Pfam" id="PF07715">
    <property type="entry name" value="Plug"/>
    <property type="match status" value="1"/>
</dbReference>
<dbReference type="Proteomes" id="UP001500101">
    <property type="component" value="Unassembled WGS sequence"/>
</dbReference>
<evidence type="ECO:0000259" key="13">
    <source>
        <dbReference type="Pfam" id="PF00593"/>
    </source>
</evidence>
<evidence type="ECO:0000256" key="1">
    <source>
        <dbReference type="ARBA" id="ARBA00004571"/>
    </source>
</evidence>
<evidence type="ECO:0000259" key="14">
    <source>
        <dbReference type="Pfam" id="PF07715"/>
    </source>
</evidence>
<dbReference type="EMBL" id="BAAAZI010000006">
    <property type="protein sequence ID" value="GAA4138725.1"/>
    <property type="molecule type" value="Genomic_DNA"/>
</dbReference>
<dbReference type="SUPFAM" id="SSF56935">
    <property type="entry name" value="Porins"/>
    <property type="match status" value="1"/>
</dbReference>
<keyword evidence="16" id="KW-1185">Reference proteome</keyword>
<keyword evidence="4 10" id="KW-0812">Transmembrane</keyword>
<evidence type="ECO:0000256" key="6">
    <source>
        <dbReference type="ARBA" id="ARBA00023077"/>
    </source>
</evidence>
<dbReference type="InterPro" id="IPR008969">
    <property type="entry name" value="CarboxyPept-like_regulatory"/>
</dbReference>
<name>A0ABP7YN49_9SPHI</name>
<keyword evidence="9 10" id="KW-0998">Cell outer membrane</keyword>
<dbReference type="Pfam" id="PF00593">
    <property type="entry name" value="TonB_dep_Rec_b-barrel"/>
    <property type="match status" value="1"/>
</dbReference>
<sequence length="768" mass="86620">MRNLLLAGLLLCLWTVGLAQTNDSYLQGVVLDKQAKGIASATVTLLNSKQSTETDLEGKFSFKTPIGKTDNQLKVTALGYVSKTISLENINGNRISITLTQDEQRIEEVQVNAVRQEQVTAVRQSLDEQQIQESKGKVLAEVFGNMSGVSLLSSGHSVIKPVINGLHSNRILLLNQGIKQEGQQWGLEHAPEIDPFSAEQFELIKGAQAVRYGADALAGVLIAKSSNINTDKIQGLADLIGYSNGRGAAINAQLSGGLKAISGLGWKVQASGKKLGNSKAADYYMGNTGVEEFNFSGQLQYQLKNQKFDAYYSRFQTDLGVFYGAHVGTVEDILARIEHGKPLENYGFSYDIGAPRQQVSHQLGRLKYQNSFQSGYELEVQYGWQRNHRQEFDLRRSVSDDVPMSDMVLETQNLEAILSKNGHSIGMQAGTQVNNNVPGTGTTPIIPNFDSWSIGLFGLHQKTWNRFTAEAGWRYDYRHFDAAGYRYKYMDKDDALPQLYKLEDNREFHNFSGSLGGLYRINDLWRLKSSLGLAWRAPTANELYSDGLHHGAGIYEIGRLNLKAEQGYKWINSISRQSENFQFQADVYGQYISNYIYSMPNPDSVRQTIRGTFPVFSYTQHNALFYGLDLNLNWKIDPSFRYQVNAGLVRAKNLDLNSYLPYIPSDQMTHSLQWTYDRKNEGYIKFSHQFVAKQDRYEAGSDFAAPPAAYHLFHFYAAQPFQLGNNKASVALRVENLLNRSYKDYMDRFRYYADRQGRNIVLSLHYNF</sequence>
<dbReference type="PANTHER" id="PTHR30069">
    <property type="entry name" value="TONB-DEPENDENT OUTER MEMBRANE RECEPTOR"/>
    <property type="match status" value="1"/>
</dbReference>
<gene>
    <name evidence="15" type="ORF">GCM10022216_16060</name>
</gene>
<protein>
    <submittedName>
        <fullName evidence="15">TonB-dependent receptor</fullName>
    </submittedName>
</protein>
<evidence type="ECO:0000256" key="7">
    <source>
        <dbReference type="ARBA" id="ARBA00023136"/>
    </source>
</evidence>
<evidence type="ECO:0000256" key="2">
    <source>
        <dbReference type="ARBA" id="ARBA00022448"/>
    </source>
</evidence>
<dbReference type="InterPro" id="IPR012910">
    <property type="entry name" value="Plug_dom"/>
</dbReference>
<evidence type="ECO:0000256" key="12">
    <source>
        <dbReference type="SAM" id="SignalP"/>
    </source>
</evidence>
<dbReference type="PROSITE" id="PS52016">
    <property type="entry name" value="TONB_DEPENDENT_REC_3"/>
    <property type="match status" value="1"/>
</dbReference>
<evidence type="ECO:0000256" key="9">
    <source>
        <dbReference type="ARBA" id="ARBA00023237"/>
    </source>
</evidence>
<evidence type="ECO:0000256" key="10">
    <source>
        <dbReference type="PROSITE-ProRule" id="PRU01360"/>
    </source>
</evidence>
<feature type="chain" id="PRO_5047438282" evidence="12">
    <location>
        <begin position="20"/>
        <end position="768"/>
    </location>
</feature>
<dbReference type="Gene3D" id="2.170.130.10">
    <property type="entry name" value="TonB-dependent receptor, plug domain"/>
    <property type="match status" value="1"/>
</dbReference>
<feature type="domain" description="TonB-dependent receptor-like beta-barrel" evidence="13">
    <location>
        <begin position="289"/>
        <end position="737"/>
    </location>
</feature>
<dbReference type="InterPro" id="IPR036942">
    <property type="entry name" value="Beta-barrel_TonB_sf"/>
</dbReference>
<comment type="subcellular location">
    <subcellularLocation>
        <location evidence="1 10">Cell outer membrane</location>
        <topology evidence="1 10">Multi-pass membrane protein</topology>
    </subcellularLocation>
</comment>
<dbReference type="InterPro" id="IPR000531">
    <property type="entry name" value="Beta-barrel_TonB"/>
</dbReference>
<evidence type="ECO:0000256" key="11">
    <source>
        <dbReference type="RuleBase" id="RU003357"/>
    </source>
</evidence>
<evidence type="ECO:0000313" key="15">
    <source>
        <dbReference type="EMBL" id="GAA4138725.1"/>
    </source>
</evidence>
<evidence type="ECO:0000313" key="16">
    <source>
        <dbReference type="Proteomes" id="UP001500101"/>
    </source>
</evidence>
<dbReference type="Gene3D" id="2.60.40.1120">
    <property type="entry name" value="Carboxypeptidase-like, regulatory domain"/>
    <property type="match status" value="1"/>
</dbReference>
<accession>A0ABP7YN49</accession>
<keyword evidence="5 12" id="KW-0732">Signal</keyword>
<comment type="similarity">
    <text evidence="10 11">Belongs to the TonB-dependent receptor family.</text>
</comment>
<keyword evidence="8 15" id="KW-0675">Receptor</keyword>
<dbReference type="InterPro" id="IPR039426">
    <property type="entry name" value="TonB-dep_rcpt-like"/>
</dbReference>
<dbReference type="SUPFAM" id="SSF49464">
    <property type="entry name" value="Carboxypeptidase regulatory domain-like"/>
    <property type="match status" value="1"/>
</dbReference>
<evidence type="ECO:0000256" key="3">
    <source>
        <dbReference type="ARBA" id="ARBA00022452"/>
    </source>
</evidence>
<dbReference type="RefSeq" id="WP_344674106.1">
    <property type="nucleotide sequence ID" value="NZ_BAAAZI010000006.1"/>
</dbReference>
<evidence type="ECO:0000256" key="8">
    <source>
        <dbReference type="ARBA" id="ARBA00023170"/>
    </source>
</evidence>
<keyword evidence="3 10" id="KW-1134">Transmembrane beta strand</keyword>
<reference evidence="16" key="1">
    <citation type="journal article" date="2019" name="Int. J. Syst. Evol. Microbiol.">
        <title>The Global Catalogue of Microorganisms (GCM) 10K type strain sequencing project: providing services to taxonomists for standard genome sequencing and annotation.</title>
        <authorList>
            <consortium name="The Broad Institute Genomics Platform"/>
            <consortium name="The Broad Institute Genome Sequencing Center for Infectious Disease"/>
            <person name="Wu L."/>
            <person name="Ma J."/>
        </authorList>
    </citation>
    <scope>NUCLEOTIDE SEQUENCE [LARGE SCALE GENOMIC DNA]</scope>
    <source>
        <strain evidence="16">JCM 16704</strain>
    </source>
</reference>
<proteinExistence type="inferred from homology"/>
<keyword evidence="7 10" id="KW-0472">Membrane</keyword>
<dbReference type="Gene3D" id="2.40.170.20">
    <property type="entry name" value="TonB-dependent receptor, beta-barrel domain"/>
    <property type="match status" value="1"/>
</dbReference>
<keyword evidence="6 11" id="KW-0798">TonB box</keyword>
<feature type="domain" description="TonB-dependent receptor plug" evidence="14">
    <location>
        <begin position="116"/>
        <end position="220"/>
    </location>
</feature>
<comment type="caution">
    <text evidence="15">The sequence shown here is derived from an EMBL/GenBank/DDBJ whole genome shotgun (WGS) entry which is preliminary data.</text>
</comment>
<dbReference type="InterPro" id="IPR037066">
    <property type="entry name" value="Plug_dom_sf"/>
</dbReference>
<organism evidence="15 16">
    <name type="scientific">Sphingobacterium kyonggiense</name>
    <dbReference type="NCBI Taxonomy" id="714075"/>
    <lineage>
        <taxon>Bacteria</taxon>
        <taxon>Pseudomonadati</taxon>
        <taxon>Bacteroidota</taxon>
        <taxon>Sphingobacteriia</taxon>
        <taxon>Sphingobacteriales</taxon>
        <taxon>Sphingobacteriaceae</taxon>
        <taxon>Sphingobacterium</taxon>
    </lineage>
</organism>
<evidence type="ECO:0000256" key="5">
    <source>
        <dbReference type="ARBA" id="ARBA00022729"/>
    </source>
</evidence>
<dbReference type="Pfam" id="PF13715">
    <property type="entry name" value="CarbopepD_reg_2"/>
    <property type="match status" value="1"/>
</dbReference>
<keyword evidence="2 10" id="KW-0813">Transport</keyword>
<dbReference type="PANTHER" id="PTHR30069:SF29">
    <property type="entry name" value="HEMOGLOBIN AND HEMOGLOBIN-HAPTOGLOBIN-BINDING PROTEIN 1-RELATED"/>
    <property type="match status" value="1"/>
</dbReference>
<evidence type="ECO:0000256" key="4">
    <source>
        <dbReference type="ARBA" id="ARBA00022692"/>
    </source>
</evidence>